<dbReference type="InterPro" id="IPR036390">
    <property type="entry name" value="WH_DNA-bd_sf"/>
</dbReference>
<evidence type="ECO:0000256" key="4">
    <source>
        <dbReference type="ARBA" id="ARBA00023163"/>
    </source>
</evidence>
<comment type="caution">
    <text evidence="7">The sequence shown here is derived from an EMBL/GenBank/DDBJ whole genome shotgun (WGS) entry which is preliminary data.</text>
</comment>
<keyword evidence="8" id="KW-1185">Reference proteome</keyword>
<dbReference type="Pfam" id="PF00126">
    <property type="entry name" value="HTH_1"/>
    <property type="match status" value="1"/>
</dbReference>
<feature type="domain" description="HTH lysR-type" evidence="6">
    <location>
        <begin position="5"/>
        <end position="62"/>
    </location>
</feature>
<evidence type="ECO:0000313" key="8">
    <source>
        <dbReference type="Proteomes" id="UP000538666"/>
    </source>
</evidence>
<dbReference type="PANTHER" id="PTHR30346:SF0">
    <property type="entry name" value="HCA OPERON TRANSCRIPTIONAL ACTIVATOR HCAR"/>
    <property type="match status" value="1"/>
</dbReference>
<dbReference type="AlphaFoldDB" id="A0A841K1R0"/>
<dbReference type="Proteomes" id="UP000538666">
    <property type="component" value="Unassembled WGS sequence"/>
</dbReference>
<proteinExistence type="inferred from homology"/>
<dbReference type="EMBL" id="JACHEK010000014">
    <property type="protein sequence ID" value="MBB6147340.1"/>
    <property type="molecule type" value="Genomic_DNA"/>
</dbReference>
<dbReference type="Gene3D" id="3.40.190.10">
    <property type="entry name" value="Periplasmic binding protein-like II"/>
    <property type="match status" value="2"/>
</dbReference>
<protein>
    <submittedName>
        <fullName evidence="7">DNA-binding transcriptional LysR family regulator</fullName>
    </submittedName>
</protein>
<accession>A0A841K1R0</accession>
<dbReference type="InterPro" id="IPR005119">
    <property type="entry name" value="LysR_subst-bd"/>
</dbReference>
<dbReference type="PROSITE" id="PS50931">
    <property type="entry name" value="HTH_LYSR"/>
    <property type="match status" value="1"/>
</dbReference>
<gene>
    <name evidence="7" type="ORF">HNQ77_005336</name>
</gene>
<feature type="region of interest" description="Disordered" evidence="5">
    <location>
        <begin position="303"/>
        <end position="323"/>
    </location>
</feature>
<evidence type="ECO:0000313" key="7">
    <source>
        <dbReference type="EMBL" id="MBB6147340.1"/>
    </source>
</evidence>
<dbReference type="CDD" id="cd05466">
    <property type="entry name" value="PBP2_LTTR_substrate"/>
    <property type="match status" value="1"/>
</dbReference>
<evidence type="ECO:0000256" key="2">
    <source>
        <dbReference type="ARBA" id="ARBA00023015"/>
    </source>
</evidence>
<dbReference type="GO" id="GO:0003677">
    <property type="term" value="F:DNA binding"/>
    <property type="evidence" value="ECO:0007669"/>
    <property type="project" value="UniProtKB-KW"/>
</dbReference>
<evidence type="ECO:0000256" key="5">
    <source>
        <dbReference type="SAM" id="MobiDB-lite"/>
    </source>
</evidence>
<evidence type="ECO:0000256" key="1">
    <source>
        <dbReference type="ARBA" id="ARBA00009437"/>
    </source>
</evidence>
<dbReference type="OrthoDB" id="9803735at2"/>
<dbReference type="Gene3D" id="1.10.10.10">
    <property type="entry name" value="Winged helix-like DNA-binding domain superfamily/Winged helix DNA-binding domain"/>
    <property type="match status" value="1"/>
</dbReference>
<dbReference type="InterPro" id="IPR000847">
    <property type="entry name" value="LysR_HTH_N"/>
</dbReference>
<dbReference type="SUPFAM" id="SSF53850">
    <property type="entry name" value="Periplasmic binding protein-like II"/>
    <property type="match status" value="1"/>
</dbReference>
<dbReference type="Pfam" id="PF03466">
    <property type="entry name" value="LysR_substrate"/>
    <property type="match status" value="1"/>
</dbReference>
<evidence type="ECO:0000259" key="6">
    <source>
        <dbReference type="PROSITE" id="PS50931"/>
    </source>
</evidence>
<keyword evidence="3 7" id="KW-0238">DNA-binding</keyword>
<sequence>MPSSPDPLDLQCAVTLAETLSFTDTANRLHMTQPGVTARINRVEKNLGYKLFERRKGMVKAITPEGFIFVEEAKLVLEQLNRLVLRAEAAHRAVSETLSISRSHHTDLQLLSIVVAAQAIEGSHISIEAPCNSDEEAIDALLTGKADVALVSWPINENQIAALHLVHDPLVAVLPENHMLRDRTEIHVVDLRNEQIIGSKYQFPATLKEALLTKCKSLGFIPGWLCITASPAESVHLVDTGVRAGITIVTKQYAKELALTKATCVPIADAELAFEYGAAYRQSDHRPVLNAFLQYLVEKCRPMPSRKRKPARATPSLTRRATG</sequence>
<dbReference type="RefSeq" id="WP_050061458.1">
    <property type="nucleotide sequence ID" value="NZ_JACHEK010000014.1"/>
</dbReference>
<evidence type="ECO:0000256" key="3">
    <source>
        <dbReference type="ARBA" id="ARBA00023125"/>
    </source>
</evidence>
<dbReference type="SUPFAM" id="SSF46785">
    <property type="entry name" value="Winged helix' DNA-binding domain"/>
    <property type="match status" value="1"/>
</dbReference>
<dbReference type="GO" id="GO:0003700">
    <property type="term" value="F:DNA-binding transcription factor activity"/>
    <property type="evidence" value="ECO:0007669"/>
    <property type="project" value="InterPro"/>
</dbReference>
<reference evidence="7 8" key="1">
    <citation type="submission" date="2020-08" db="EMBL/GenBank/DDBJ databases">
        <title>Genomic Encyclopedia of Type Strains, Phase IV (KMG-IV): sequencing the most valuable type-strain genomes for metagenomic binning, comparative biology and taxonomic classification.</title>
        <authorList>
            <person name="Goeker M."/>
        </authorList>
    </citation>
    <scope>NUCLEOTIDE SEQUENCE [LARGE SCALE GENOMIC DNA]</scope>
    <source>
        <strain evidence="7 8">DSM 103733</strain>
    </source>
</reference>
<dbReference type="InterPro" id="IPR036388">
    <property type="entry name" value="WH-like_DNA-bd_sf"/>
</dbReference>
<keyword evidence="2" id="KW-0805">Transcription regulation</keyword>
<comment type="similarity">
    <text evidence="1">Belongs to the LysR transcriptional regulatory family.</text>
</comment>
<keyword evidence="4" id="KW-0804">Transcription</keyword>
<dbReference type="GO" id="GO:0032993">
    <property type="term" value="C:protein-DNA complex"/>
    <property type="evidence" value="ECO:0007669"/>
    <property type="project" value="TreeGrafter"/>
</dbReference>
<dbReference type="PANTHER" id="PTHR30346">
    <property type="entry name" value="TRANSCRIPTIONAL DUAL REGULATOR HCAR-RELATED"/>
    <property type="match status" value="1"/>
</dbReference>
<dbReference type="PRINTS" id="PR00039">
    <property type="entry name" value="HTHLYSR"/>
</dbReference>
<name>A0A841K1R0_9BACT</name>
<organism evidence="7 8">
    <name type="scientific">Silvibacterium bohemicum</name>
    <dbReference type="NCBI Taxonomy" id="1577686"/>
    <lineage>
        <taxon>Bacteria</taxon>
        <taxon>Pseudomonadati</taxon>
        <taxon>Acidobacteriota</taxon>
        <taxon>Terriglobia</taxon>
        <taxon>Terriglobales</taxon>
        <taxon>Acidobacteriaceae</taxon>
        <taxon>Silvibacterium</taxon>
    </lineage>
</organism>